<accession>A0AAN8QMJ6</accession>
<comment type="caution">
    <text evidence="1">The sequence shown here is derived from an EMBL/GenBank/DDBJ whole genome shotgun (WGS) entry which is preliminary data.</text>
</comment>
<sequence length="116" mass="12540">MNSSGSQSWSWGLKAIPCNWRFLQNDCPQLPCRALHGWVHCRECNQGHLGLPHGGIQACVKATCVLHNFMRMDTRTCSSPPCARGEVCSAGCCTDGGQQRSMGGNPCAGDLHLLLL</sequence>
<dbReference type="EMBL" id="JAGTTL010000017">
    <property type="protein sequence ID" value="KAK6310054.1"/>
    <property type="molecule type" value="Genomic_DNA"/>
</dbReference>
<keyword evidence="2" id="KW-1185">Reference proteome</keyword>
<dbReference type="AlphaFoldDB" id="A0AAN8QMJ6"/>
<dbReference type="Proteomes" id="UP001356427">
    <property type="component" value="Unassembled WGS sequence"/>
</dbReference>
<organism evidence="1 2">
    <name type="scientific">Coregonus suidteri</name>
    <dbReference type="NCBI Taxonomy" id="861788"/>
    <lineage>
        <taxon>Eukaryota</taxon>
        <taxon>Metazoa</taxon>
        <taxon>Chordata</taxon>
        <taxon>Craniata</taxon>
        <taxon>Vertebrata</taxon>
        <taxon>Euteleostomi</taxon>
        <taxon>Actinopterygii</taxon>
        <taxon>Neopterygii</taxon>
        <taxon>Teleostei</taxon>
        <taxon>Protacanthopterygii</taxon>
        <taxon>Salmoniformes</taxon>
        <taxon>Salmonidae</taxon>
        <taxon>Coregoninae</taxon>
        <taxon>Coregonus</taxon>
    </lineage>
</organism>
<evidence type="ECO:0000313" key="1">
    <source>
        <dbReference type="EMBL" id="KAK6310054.1"/>
    </source>
</evidence>
<evidence type="ECO:0000313" key="2">
    <source>
        <dbReference type="Proteomes" id="UP001356427"/>
    </source>
</evidence>
<protein>
    <submittedName>
        <fullName evidence="1">Uncharacterized protein</fullName>
    </submittedName>
</protein>
<reference evidence="1 2" key="1">
    <citation type="submission" date="2021-04" db="EMBL/GenBank/DDBJ databases">
        <authorList>
            <person name="De Guttry C."/>
            <person name="Zahm M."/>
            <person name="Klopp C."/>
            <person name="Cabau C."/>
            <person name="Louis A."/>
            <person name="Berthelot C."/>
            <person name="Parey E."/>
            <person name="Roest Crollius H."/>
            <person name="Montfort J."/>
            <person name="Robinson-Rechavi M."/>
            <person name="Bucao C."/>
            <person name="Bouchez O."/>
            <person name="Gislard M."/>
            <person name="Lluch J."/>
            <person name="Milhes M."/>
            <person name="Lampietro C."/>
            <person name="Lopez Roques C."/>
            <person name="Donnadieu C."/>
            <person name="Braasch I."/>
            <person name="Desvignes T."/>
            <person name="Postlethwait J."/>
            <person name="Bobe J."/>
            <person name="Wedekind C."/>
            <person name="Guiguen Y."/>
        </authorList>
    </citation>
    <scope>NUCLEOTIDE SEQUENCE [LARGE SCALE GENOMIC DNA]</scope>
    <source>
        <strain evidence="1">Cs_M1</strain>
        <tissue evidence="1">Blood</tissue>
    </source>
</reference>
<gene>
    <name evidence="1" type="ORF">J4Q44_G00199350</name>
</gene>
<name>A0AAN8QMJ6_9TELE</name>
<proteinExistence type="predicted"/>